<dbReference type="UniPathway" id="UPA00359">
    <property type="reaction ID" value="UER00477"/>
</dbReference>
<dbReference type="Gene3D" id="2.160.10.10">
    <property type="entry name" value="Hexapeptide repeat proteins"/>
    <property type="match status" value="1"/>
</dbReference>
<evidence type="ECO:0000313" key="11">
    <source>
        <dbReference type="Proteomes" id="UP000295008"/>
    </source>
</evidence>
<dbReference type="Pfam" id="PF00132">
    <property type="entry name" value="Hexapep"/>
    <property type="match status" value="1"/>
</dbReference>
<dbReference type="InterPro" id="IPR029098">
    <property type="entry name" value="Acetyltransf_C"/>
</dbReference>
<dbReference type="InterPro" id="IPR037157">
    <property type="entry name" value="Acetyltransf_C_sf"/>
</dbReference>
<dbReference type="InterPro" id="IPR010137">
    <property type="entry name" value="Lipid_A_LpxA"/>
</dbReference>
<comment type="caution">
    <text evidence="10">The sequence shown here is derived from an EMBL/GenBank/DDBJ whole genome shotgun (WGS) entry which is preliminary data.</text>
</comment>
<dbReference type="NCBIfam" id="TIGR01852">
    <property type="entry name" value="lipid_A_lpxA"/>
    <property type="match status" value="1"/>
</dbReference>
<evidence type="ECO:0000256" key="2">
    <source>
        <dbReference type="ARBA" id="ARBA00022516"/>
    </source>
</evidence>
<evidence type="ECO:0000256" key="6">
    <source>
        <dbReference type="ARBA" id="ARBA00023098"/>
    </source>
</evidence>
<dbReference type="SUPFAM" id="SSF51161">
    <property type="entry name" value="Trimeric LpxA-like enzymes"/>
    <property type="match status" value="1"/>
</dbReference>
<dbReference type="PANTHER" id="PTHR43480">
    <property type="entry name" value="ACYL-[ACYL-CARRIER-PROTEIN]--UDP-N-ACETYLGLUCOSAMINE O-ACYLTRANSFERASE"/>
    <property type="match status" value="1"/>
</dbReference>
<keyword evidence="11" id="KW-1185">Reference proteome</keyword>
<dbReference type="EMBL" id="SLUN01000008">
    <property type="protein sequence ID" value="TCL70898.1"/>
    <property type="molecule type" value="Genomic_DNA"/>
</dbReference>
<sequence>MKTKNNFRTRDIHRIHPTAVVHPNAKIGWNVTIGPYAVIGENVTIGDHCMVGPHVSIDGWTTIGQGNRFFHGASIGYEPQDLKFKNQKTFLFIGDNNIFREYTTVNRGTEQGGGETRLGNNNVLMLYSHVAHDCHVGNGNLLENGSALGGHVMLEDHVVVGWMSGIHQFCKIGSIVTIGLMTKVTKDVPPFILVEGNPAKVAGLNEVGLRKNGIPPEVFTQIQLAYQILYHSKLALHKAIEEMEFKLQSSLEIDHFIRFILNNKRGIQR</sequence>
<dbReference type="PROSITE" id="PS00101">
    <property type="entry name" value="HEXAPEP_TRANSFERASES"/>
    <property type="match status" value="1"/>
</dbReference>
<dbReference type="CDD" id="cd03351">
    <property type="entry name" value="LbH_UDP-GlcNAc_AT"/>
    <property type="match status" value="1"/>
</dbReference>
<keyword evidence="3 8" id="KW-0441">Lipid A biosynthesis</keyword>
<keyword evidence="2 8" id="KW-0444">Lipid biosynthesis</keyword>
<evidence type="ECO:0000256" key="5">
    <source>
        <dbReference type="ARBA" id="ARBA00022737"/>
    </source>
</evidence>
<dbReference type="Gene3D" id="1.20.1180.10">
    <property type="entry name" value="Udp N-acetylglucosamine O-acyltransferase, C-terminal domain"/>
    <property type="match status" value="1"/>
</dbReference>
<keyword evidence="6 8" id="KW-0443">Lipid metabolism</keyword>
<evidence type="ECO:0000256" key="3">
    <source>
        <dbReference type="ARBA" id="ARBA00022556"/>
    </source>
</evidence>
<dbReference type="GO" id="GO:0016020">
    <property type="term" value="C:membrane"/>
    <property type="evidence" value="ECO:0007669"/>
    <property type="project" value="GOC"/>
</dbReference>
<organism evidence="10 11">
    <name type="scientific">Hydrogenispora ethanolica</name>
    <dbReference type="NCBI Taxonomy" id="1082276"/>
    <lineage>
        <taxon>Bacteria</taxon>
        <taxon>Bacillati</taxon>
        <taxon>Bacillota</taxon>
        <taxon>Hydrogenispora</taxon>
    </lineage>
</organism>
<keyword evidence="4 8" id="KW-0808">Transferase</keyword>
<dbReference type="OrthoDB" id="9794407at2"/>
<dbReference type="InterPro" id="IPR011004">
    <property type="entry name" value="Trimer_LpxA-like_sf"/>
</dbReference>
<dbReference type="AlphaFoldDB" id="A0A4R1RW44"/>
<comment type="similarity">
    <text evidence="8">Belongs to the transferase hexapeptide repeat family. LpxA subfamily.</text>
</comment>
<dbReference type="NCBIfam" id="NF003657">
    <property type="entry name" value="PRK05289.1"/>
    <property type="match status" value="1"/>
</dbReference>
<evidence type="ECO:0000256" key="7">
    <source>
        <dbReference type="ARBA" id="ARBA00023315"/>
    </source>
</evidence>
<dbReference type="GO" id="GO:0008780">
    <property type="term" value="F:acyl-[acyl-carrier-protein]-UDP-N-acetylglucosamine O-acyltransferase activity"/>
    <property type="evidence" value="ECO:0007669"/>
    <property type="project" value="UniProtKB-UniRule"/>
</dbReference>
<evidence type="ECO:0000256" key="8">
    <source>
        <dbReference type="HAMAP-Rule" id="MF_00387"/>
    </source>
</evidence>
<reference evidence="10 11" key="1">
    <citation type="submission" date="2019-03" db="EMBL/GenBank/DDBJ databases">
        <title>Genomic Encyclopedia of Type Strains, Phase IV (KMG-IV): sequencing the most valuable type-strain genomes for metagenomic binning, comparative biology and taxonomic classification.</title>
        <authorList>
            <person name="Goeker M."/>
        </authorList>
    </citation>
    <scope>NUCLEOTIDE SEQUENCE [LARGE SCALE GENOMIC DNA]</scope>
    <source>
        <strain evidence="10 11">LX-B</strain>
    </source>
</reference>
<comment type="pathway">
    <text evidence="8">Glycolipid biosynthesis; lipid IV(A) biosynthesis; lipid IV(A) from (3R)-3-hydroxytetradecanoyl-[acyl-carrier-protein] and UDP-N-acetyl-alpha-D-glucosamine: step 1/6.</text>
</comment>
<evidence type="ECO:0000313" key="10">
    <source>
        <dbReference type="EMBL" id="TCL70898.1"/>
    </source>
</evidence>
<name>A0A4R1RW44_HYDET</name>
<dbReference type="Proteomes" id="UP000295008">
    <property type="component" value="Unassembled WGS sequence"/>
</dbReference>
<dbReference type="PANTHER" id="PTHR43480:SF1">
    <property type="entry name" value="ACYL-[ACYL-CARRIER-PROTEIN]--UDP-N-ACETYLGLUCOSAMINE O-ACYLTRANSFERASE, MITOCHONDRIAL-RELATED"/>
    <property type="match status" value="1"/>
</dbReference>
<dbReference type="RefSeq" id="WP_132013871.1">
    <property type="nucleotide sequence ID" value="NZ_SLUN01000008.1"/>
</dbReference>
<proteinExistence type="inferred from homology"/>
<comment type="catalytic activity">
    <reaction evidence="8">
        <text>a (3R)-hydroxyacyl-[ACP] + UDP-N-acetyl-alpha-D-glucosamine = a UDP-3-O-[(3R)-3-hydroxyacyl]-N-acetyl-alpha-D-glucosamine + holo-[ACP]</text>
        <dbReference type="Rhea" id="RHEA:67812"/>
        <dbReference type="Rhea" id="RHEA-COMP:9685"/>
        <dbReference type="Rhea" id="RHEA-COMP:9945"/>
        <dbReference type="ChEBI" id="CHEBI:57705"/>
        <dbReference type="ChEBI" id="CHEBI:64479"/>
        <dbReference type="ChEBI" id="CHEBI:78827"/>
        <dbReference type="ChEBI" id="CHEBI:173225"/>
        <dbReference type="EC" id="2.3.1.129"/>
    </reaction>
</comment>
<gene>
    <name evidence="8" type="primary">lpxA</name>
    <name evidence="10" type="ORF">EDC14_100843</name>
</gene>
<evidence type="ECO:0000256" key="1">
    <source>
        <dbReference type="ARBA" id="ARBA00022490"/>
    </source>
</evidence>
<feature type="domain" description="UDP N-acetylglucosamine O-acyltransferase C-terminal" evidence="9">
    <location>
        <begin position="187"/>
        <end position="267"/>
    </location>
</feature>
<dbReference type="EC" id="2.3.1.129" evidence="8"/>
<dbReference type="HAMAP" id="MF_00387">
    <property type="entry name" value="LpxA"/>
    <property type="match status" value="1"/>
</dbReference>
<keyword evidence="1 8" id="KW-0963">Cytoplasm</keyword>
<keyword evidence="7 8" id="KW-0012">Acyltransferase</keyword>
<dbReference type="InterPro" id="IPR001451">
    <property type="entry name" value="Hexapep"/>
</dbReference>
<protein>
    <recommendedName>
        <fullName evidence="8">Acyl-[acyl-carrier-protein]--UDP-N-acetylglucosamine O-acyltransferase</fullName>
        <shortName evidence="8">UDP-N-acetylglucosamine acyltransferase</shortName>
        <ecNumber evidence="8">2.3.1.129</ecNumber>
    </recommendedName>
</protein>
<dbReference type="Pfam" id="PF13720">
    <property type="entry name" value="Acetyltransf_11"/>
    <property type="match status" value="1"/>
</dbReference>
<comment type="subunit">
    <text evidence="8">Homotrimer.</text>
</comment>
<keyword evidence="5 8" id="KW-0677">Repeat</keyword>
<accession>A0A4R1RW44</accession>
<evidence type="ECO:0000256" key="4">
    <source>
        <dbReference type="ARBA" id="ARBA00022679"/>
    </source>
</evidence>
<dbReference type="GO" id="GO:0009245">
    <property type="term" value="P:lipid A biosynthetic process"/>
    <property type="evidence" value="ECO:0007669"/>
    <property type="project" value="UniProtKB-UniRule"/>
</dbReference>
<dbReference type="PIRSF" id="PIRSF000456">
    <property type="entry name" value="UDP-GlcNAc_acltr"/>
    <property type="match status" value="1"/>
</dbReference>
<dbReference type="InterPro" id="IPR018357">
    <property type="entry name" value="Hexapep_transf_CS"/>
</dbReference>
<comment type="subcellular location">
    <subcellularLocation>
        <location evidence="8">Cytoplasm</location>
    </subcellularLocation>
</comment>
<evidence type="ECO:0000259" key="9">
    <source>
        <dbReference type="Pfam" id="PF13720"/>
    </source>
</evidence>
<dbReference type="GO" id="GO:0005737">
    <property type="term" value="C:cytoplasm"/>
    <property type="evidence" value="ECO:0007669"/>
    <property type="project" value="UniProtKB-SubCell"/>
</dbReference>
<comment type="function">
    <text evidence="8">Involved in the biosynthesis of lipid A, a phosphorylated glycolipid that anchors the lipopolysaccharide to the outer membrane of the cell.</text>
</comment>